<evidence type="ECO:0000313" key="1">
    <source>
        <dbReference type="EMBL" id="KAK2138189.1"/>
    </source>
</evidence>
<dbReference type="EMBL" id="JAODUO010008335">
    <property type="protein sequence ID" value="KAK2138189.1"/>
    <property type="molecule type" value="Genomic_DNA"/>
</dbReference>
<comment type="caution">
    <text evidence="1">The sequence shown here is derived from an EMBL/GenBank/DDBJ whole genome shotgun (WGS) entry which is preliminary data.</text>
</comment>
<proteinExistence type="predicted"/>
<reference evidence="1" key="1">
    <citation type="journal article" date="2023" name="Mol. Biol. Evol.">
        <title>Third-Generation Sequencing Reveals the Adaptive Role of the Epigenome in Three Deep-Sea Polychaetes.</title>
        <authorList>
            <person name="Perez M."/>
            <person name="Aroh O."/>
            <person name="Sun Y."/>
            <person name="Lan Y."/>
            <person name="Juniper S.K."/>
            <person name="Young C.R."/>
            <person name="Angers B."/>
            <person name="Qian P.Y."/>
        </authorList>
    </citation>
    <scope>NUCLEOTIDE SEQUENCE</scope>
    <source>
        <strain evidence="1">R07B-5</strain>
    </source>
</reference>
<name>A0AAD9MPI5_RIDPI</name>
<dbReference type="AlphaFoldDB" id="A0AAD9MPI5"/>
<accession>A0AAD9MPI5</accession>
<evidence type="ECO:0000313" key="2">
    <source>
        <dbReference type="Proteomes" id="UP001209878"/>
    </source>
</evidence>
<protein>
    <submittedName>
        <fullName evidence="1">Uncharacterized protein</fullName>
    </submittedName>
</protein>
<organism evidence="1 2">
    <name type="scientific">Ridgeia piscesae</name>
    <name type="common">Tubeworm</name>
    <dbReference type="NCBI Taxonomy" id="27915"/>
    <lineage>
        <taxon>Eukaryota</taxon>
        <taxon>Metazoa</taxon>
        <taxon>Spiralia</taxon>
        <taxon>Lophotrochozoa</taxon>
        <taxon>Annelida</taxon>
        <taxon>Polychaeta</taxon>
        <taxon>Sedentaria</taxon>
        <taxon>Canalipalpata</taxon>
        <taxon>Sabellida</taxon>
        <taxon>Siboglinidae</taxon>
        <taxon>Ridgeia</taxon>
    </lineage>
</organism>
<sequence length="82" mass="9455">MQECVKYNREDRPLFPQNLASLENLVRSLPKVHRSASEPTLNRTYLQSDECDYTYVCVSPKTPISSNFGAFPFLKKVKDWGV</sequence>
<dbReference type="Proteomes" id="UP001209878">
    <property type="component" value="Unassembled WGS sequence"/>
</dbReference>
<gene>
    <name evidence="1" type="ORF">NP493_8343g00003</name>
</gene>
<keyword evidence="2" id="KW-1185">Reference proteome</keyword>